<dbReference type="EMBL" id="QKTW01000003">
    <property type="protein sequence ID" value="PZF74628.1"/>
    <property type="molecule type" value="Genomic_DNA"/>
</dbReference>
<evidence type="ECO:0000259" key="7">
    <source>
        <dbReference type="Pfam" id="PF04542"/>
    </source>
</evidence>
<evidence type="ECO:0000256" key="2">
    <source>
        <dbReference type="ARBA" id="ARBA00023015"/>
    </source>
</evidence>
<name>A0A2W2B3N6_9BACT</name>
<keyword evidence="10" id="KW-1185">Reference proteome</keyword>
<evidence type="ECO:0000256" key="5">
    <source>
        <dbReference type="ARBA" id="ARBA00023163"/>
    </source>
</evidence>
<evidence type="ECO:0000259" key="8">
    <source>
        <dbReference type="Pfam" id="PF08281"/>
    </source>
</evidence>
<dbReference type="InterPro" id="IPR007627">
    <property type="entry name" value="RNA_pol_sigma70_r2"/>
</dbReference>
<dbReference type="GO" id="GO:0006352">
    <property type="term" value="P:DNA-templated transcription initiation"/>
    <property type="evidence" value="ECO:0007669"/>
    <property type="project" value="InterPro"/>
</dbReference>
<dbReference type="Pfam" id="PF08281">
    <property type="entry name" value="Sigma70_r4_2"/>
    <property type="match status" value="1"/>
</dbReference>
<evidence type="ECO:0000256" key="6">
    <source>
        <dbReference type="RuleBase" id="RU000716"/>
    </source>
</evidence>
<organism evidence="9 10">
    <name type="scientific">Taibaiella soli</name>
    <dbReference type="NCBI Taxonomy" id="1649169"/>
    <lineage>
        <taxon>Bacteria</taxon>
        <taxon>Pseudomonadati</taxon>
        <taxon>Bacteroidota</taxon>
        <taxon>Chitinophagia</taxon>
        <taxon>Chitinophagales</taxon>
        <taxon>Chitinophagaceae</taxon>
        <taxon>Taibaiella</taxon>
    </lineage>
</organism>
<proteinExistence type="inferred from homology"/>
<dbReference type="SUPFAM" id="SSF88659">
    <property type="entry name" value="Sigma3 and sigma4 domains of RNA polymerase sigma factors"/>
    <property type="match status" value="1"/>
</dbReference>
<dbReference type="Gene3D" id="1.10.10.10">
    <property type="entry name" value="Winged helix-like DNA-binding domain superfamily/Winged helix DNA-binding domain"/>
    <property type="match status" value="1"/>
</dbReference>
<dbReference type="Gene3D" id="1.10.1740.10">
    <property type="match status" value="1"/>
</dbReference>
<dbReference type="SUPFAM" id="SSF88946">
    <property type="entry name" value="Sigma2 domain of RNA polymerase sigma factors"/>
    <property type="match status" value="1"/>
</dbReference>
<dbReference type="RefSeq" id="WP_110997468.1">
    <property type="nucleotide sequence ID" value="NZ_QKTW01000003.1"/>
</dbReference>
<dbReference type="OrthoDB" id="9780326at2"/>
<dbReference type="NCBIfam" id="TIGR02937">
    <property type="entry name" value="sigma70-ECF"/>
    <property type="match status" value="1"/>
</dbReference>
<comment type="similarity">
    <text evidence="1 6">Belongs to the sigma-70 factor family. ECF subfamily.</text>
</comment>
<dbReference type="PANTHER" id="PTHR43133:SF8">
    <property type="entry name" value="RNA POLYMERASE SIGMA FACTOR HI_1459-RELATED"/>
    <property type="match status" value="1"/>
</dbReference>
<evidence type="ECO:0000256" key="3">
    <source>
        <dbReference type="ARBA" id="ARBA00023082"/>
    </source>
</evidence>
<keyword evidence="2 6" id="KW-0805">Transcription regulation</keyword>
<dbReference type="InterPro" id="IPR039425">
    <property type="entry name" value="RNA_pol_sigma-70-like"/>
</dbReference>
<dbReference type="PANTHER" id="PTHR43133">
    <property type="entry name" value="RNA POLYMERASE ECF-TYPE SIGMA FACTO"/>
    <property type="match status" value="1"/>
</dbReference>
<dbReference type="PROSITE" id="PS01063">
    <property type="entry name" value="SIGMA70_ECF"/>
    <property type="match status" value="1"/>
</dbReference>
<dbReference type="InterPro" id="IPR013249">
    <property type="entry name" value="RNA_pol_sigma70_r4_t2"/>
</dbReference>
<dbReference type="AlphaFoldDB" id="A0A2W2B3N6"/>
<keyword evidence="5 6" id="KW-0804">Transcription</keyword>
<feature type="domain" description="RNA polymerase sigma-70 region 2" evidence="7">
    <location>
        <begin position="25"/>
        <end position="91"/>
    </location>
</feature>
<evidence type="ECO:0000256" key="1">
    <source>
        <dbReference type="ARBA" id="ARBA00010641"/>
    </source>
</evidence>
<dbReference type="InterPro" id="IPR036388">
    <property type="entry name" value="WH-like_DNA-bd_sf"/>
</dbReference>
<dbReference type="Pfam" id="PF04542">
    <property type="entry name" value="Sigma70_r2"/>
    <property type="match status" value="1"/>
</dbReference>
<comment type="caution">
    <text evidence="9">The sequence shown here is derived from an EMBL/GenBank/DDBJ whole genome shotgun (WGS) entry which is preliminary data.</text>
</comment>
<dbReference type="GO" id="GO:0003677">
    <property type="term" value="F:DNA binding"/>
    <property type="evidence" value="ECO:0007669"/>
    <property type="project" value="UniProtKB-KW"/>
</dbReference>
<keyword evidence="3 6" id="KW-0731">Sigma factor</keyword>
<evidence type="ECO:0000313" key="10">
    <source>
        <dbReference type="Proteomes" id="UP000248745"/>
    </source>
</evidence>
<feature type="domain" description="RNA polymerase sigma factor 70 region 4 type 2" evidence="8">
    <location>
        <begin position="123"/>
        <end position="175"/>
    </location>
</feature>
<accession>A0A2W2B3N6</accession>
<dbReference type="GO" id="GO:0016987">
    <property type="term" value="F:sigma factor activity"/>
    <property type="evidence" value="ECO:0007669"/>
    <property type="project" value="UniProtKB-KW"/>
</dbReference>
<sequence>MNSQIQDNDIIQQVLNGQKNAYAILVDRYKNYVFTLVLRYVNNRETAEELAQDVFVKAFRSLVDFKGTSKFSTWLYTIVNTTCLSYLRKKQENVHFFEEADLVHLSENRATADHLPLSKQNYQLIQRALEHLPAADAQLLQLFYLAEQRIDEIVLITGISANTVKVKLHRARNRLKDILEQHFKEELETYR</sequence>
<evidence type="ECO:0000313" key="9">
    <source>
        <dbReference type="EMBL" id="PZF74628.1"/>
    </source>
</evidence>
<reference evidence="9 10" key="1">
    <citation type="submission" date="2018-06" db="EMBL/GenBank/DDBJ databases">
        <title>Mucibacter soli gen. nov., sp. nov., a new member of the family Chitinophagaceae producing mucin.</title>
        <authorList>
            <person name="Kim M.-K."/>
            <person name="Park S."/>
            <person name="Kim T.-S."/>
            <person name="Joung Y."/>
            <person name="Han J.-H."/>
            <person name="Kim S.B."/>
        </authorList>
    </citation>
    <scope>NUCLEOTIDE SEQUENCE [LARGE SCALE GENOMIC DNA]</scope>
    <source>
        <strain evidence="9 10">R1-15</strain>
    </source>
</reference>
<dbReference type="InterPro" id="IPR000838">
    <property type="entry name" value="RNA_pol_sigma70_ECF_CS"/>
</dbReference>
<dbReference type="InterPro" id="IPR014284">
    <property type="entry name" value="RNA_pol_sigma-70_dom"/>
</dbReference>
<protein>
    <recommendedName>
        <fullName evidence="6">RNA polymerase sigma factor</fullName>
    </recommendedName>
</protein>
<dbReference type="InterPro" id="IPR013325">
    <property type="entry name" value="RNA_pol_sigma_r2"/>
</dbReference>
<keyword evidence="4 6" id="KW-0238">DNA-binding</keyword>
<dbReference type="Proteomes" id="UP000248745">
    <property type="component" value="Unassembled WGS sequence"/>
</dbReference>
<evidence type="ECO:0000256" key="4">
    <source>
        <dbReference type="ARBA" id="ARBA00023125"/>
    </source>
</evidence>
<gene>
    <name evidence="9" type="ORF">DN068_03360</name>
</gene>
<dbReference type="InterPro" id="IPR013324">
    <property type="entry name" value="RNA_pol_sigma_r3/r4-like"/>
</dbReference>